<dbReference type="PANTHER" id="PTHR12788">
    <property type="entry name" value="PROTEIN-TYROSINE SULFOTRANSFERASE 2"/>
    <property type="match status" value="1"/>
</dbReference>
<protein>
    <submittedName>
        <fullName evidence="2">Sulfotransferase family protein</fullName>
        <ecNumber evidence="2">2.8.2.-</ecNumber>
    </submittedName>
</protein>
<name>A0ABW4VAT7_9MICO</name>
<dbReference type="InterPro" id="IPR026634">
    <property type="entry name" value="TPST-like"/>
</dbReference>
<sequence length="318" mass="35471">MSGTSTSSTPWNDRRLTFVGGLHRSGTTLVARIIGASDDASVLTGTGNVLDEGQHIQDVYLGGLGNTSEWSFHQQAHLTEEDARRVPDAGARLWQSWSPYWDVDRTVLVEKSSPNLTKMRYFQEIFPRSRFIVVTRHPVVQALAVRKWATRTRGRFTYGFPRLVEHWVHAHDVFAEDALHIENLLVLRYEHLMRDPTRELGRVAEFLGIELDAEAVGAIDAGRSNRYAELWQTGGRGQLAGRVRSHVGNLGSRSGTPRADLLRDVTDAALLPRYRNVVNEHLGDRIRAHGYDLSTLDEAAPWAPVVRGAPAVLAADAR</sequence>
<dbReference type="GO" id="GO:0016740">
    <property type="term" value="F:transferase activity"/>
    <property type="evidence" value="ECO:0007669"/>
    <property type="project" value="UniProtKB-KW"/>
</dbReference>
<reference evidence="3" key="1">
    <citation type="journal article" date="2019" name="Int. J. Syst. Evol. Microbiol.">
        <title>The Global Catalogue of Microorganisms (GCM) 10K type strain sequencing project: providing services to taxonomists for standard genome sequencing and annotation.</title>
        <authorList>
            <consortium name="The Broad Institute Genomics Platform"/>
            <consortium name="The Broad Institute Genome Sequencing Center for Infectious Disease"/>
            <person name="Wu L."/>
            <person name="Ma J."/>
        </authorList>
    </citation>
    <scope>NUCLEOTIDE SEQUENCE [LARGE SCALE GENOMIC DNA]</scope>
    <source>
        <strain evidence="3">CCM 7043</strain>
    </source>
</reference>
<organism evidence="2 3">
    <name type="scientific">Promicromonospora aerolata</name>
    <dbReference type="NCBI Taxonomy" id="195749"/>
    <lineage>
        <taxon>Bacteria</taxon>
        <taxon>Bacillati</taxon>
        <taxon>Actinomycetota</taxon>
        <taxon>Actinomycetes</taxon>
        <taxon>Micrococcales</taxon>
        <taxon>Promicromonosporaceae</taxon>
        <taxon>Promicromonospora</taxon>
    </lineage>
</organism>
<dbReference type="Gene3D" id="3.40.50.300">
    <property type="entry name" value="P-loop containing nucleotide triphosphate hydrolases"/>
    <property type="match status" value="1"/>
</dbReference>
<comment type="caution">
    <text evidence="2">The sequence shown here is derived from an EMBL/GenBank/DDBJ whole genome shotgun (WGS) entry which is preliminary data.</text>
</comment>
<dbReference type="InterPro" id="IPR027417">
    <property type="entry name" value="P-loop_NTPase"/>
</dbReference>
<dbReference type="Pfam" id="PF13469">
    <property type="entry name" value="Sulfotransfer_3"/>
    <property type="match status" value="1"/>
</dbReference>
<proteinExistence type="predicted"/>
<dbReference type="PANTHER" id="PTHR12788:SF10">
    <property type="entry name" value="PROTEIN-TYROSINE SULFOTRANSFERASE"/>
    <property type="match status" value="1"/>
</dbReference>
<accession>A0ABW4VAT7</accession>
<dbReference type="EC" id="2.8.2.-" evidence="2"/>
<dbReference type="SUPFAM" id="SSF52540">
    <property type="entry name" value="P-loop containing nucleoside triphosphate hydrolases"/>
    <property type="match status" value="1"/>
</dbReference>
<evidence type="ECO:0000313" key="3">
    <source>
        <dbReference type="Proteomes" id="UP001597338"/>
    </source>
</evidence>
<gene>
    <name evidence="2" type="ORF">ACFSL2_20195</name>
</gene>
<evidence type="ECO:0000256" key="1">
    <source>
        <dbReference type="ARBA" id="ARBA00022679"/>
    </source>
</evidence>
<keyword evidence="1 2" id="KW-0808">Transferase</keyword>
<keyword evidence="3" id="KW-1185">Reference proteome</keyword>
<evidence type="ECO:0000313" key="2">
    <source>
        <dbReference type="EMBL" id="MFD2027831.1"/>
    </source>
</evidence>
<dbReference type="EMBL" id="JBHUHF010000001">
    <property type="protein sequence ID" value="MFD2027831.1"/>
    <property type="molecule type" value="Genomic_DNA"/>
</dbReference>
<dbReference type="Proteomes" id="UP001597338">
    <property type="component" value="Unassembled WGS sequence"/>
</dbReference>
<dbReference type="RefSeq" id="WP_377199550.1">
    <property type="nucleotide sequence ID" value="NZ_JBHUHF010000001.1"/>
</dbReference>